<evidence type="ECO:0000256" key="6">
    <source>
        <dbReference type="ARBA" id="ARBA00022741"/>
    </source>
</evidence>
<dbReference type="PROSITE" id="PS50862">
    <property type="entry name" value="AA_TRNA_LIGASE_II"/>
    <property type="match status" value="1"/>
</dbReference>
<evidence type="ECO:0000256" key="4">
    <source>
        <dbReference type="ARBA" id="ARBA00022490"/>
    </source>
</evidence>
<dbReference type="HAMAP" id="MF_00176">
    <property type="entry name" value="Ser_tRNA_synth_type1"/>
    <property type="match status" value="1"/>
</dbReference>
<dbReference type="SUPFAM" id="SSF46589">
    <property type="entry name" value="tRNA-binding arm"/>
    <property type="match status" value="1"/>
</dbReference>
<comment type="caution">
    <text evidence="17">The sequence shown here is derived from an EMBL/GenBank/DDBJ whole genome shotgun (WGS) entry which is preliminary data.</text>
</comment>
<evidence type="ECO:0000256" key="11">
    <source>
        <dbReference type="ARBA" id="ARBA00048823"/>
    </source>
</evidence>
<sequence length="423" mass="48593">MLDINFIREHINAVKKATENKNITLDFDRLLALDEQRRDLVQQTEQLRMQKNEASKKIPALSEVEKNQLLQEMKKVSDEQDQAEKKLVEVKDEFQNLMLLVPMIPSDETPIGKDETGNVEIKKVGDMPNHDFPTKDHLTLGADLDIIDNERASKIAGSRSYILKGDGARLEYALLKYAIDFISRKNYTLMSVPVMVNRFALEGTGFFPGNEEDIYHLEQDNKFLVGTSEVALGAYYFDEVVDVKNLPIKFSGISTCYRREAGSYGKDTQGLYRVHQFNKVEQFIICQGTAEASQKMFDELLANTEEFLQSLDLPYRVLNICTGDMGKGKFYMNDIECWMPSRNNYGETHSCSNLHDFQARRLNLRYKDENNKMQYCHTLNNTLVATPRILIPILENNQNSDGSINIPEVLRPYMDNQTKIIKK</sequence>
<dbReference type="EC" id="6.1.1.11" evidence="12"/>
<dbReference type="PRINTS" id="PR00981">
    <property type="entry name" value="TRNASYNTHSER"/>
</dbReference>
<evidence type="ECO:0000256" key="10">
    <source>
        <dbReference type="ARBA" id="ARBA00047929"/>
    </source>
</evidence>
<evidence type="ECO:0000256" key="15">
    <source>
        <dbReference type="SAM" id="Coils"/>
    </source>
</evidence>
<comment type="subunit">
    <text evidence="12">Homodimer. The tRNA molecule binds across the dimer.</text>
</comment>
<feature type="site" description="Important for serine binding" evidence="13">
    <location>
        <position position="382"/>
    </location>
</feature>
<keyword evidence="7 12" id="KW-0067">ATP-binding</keyword>
<comment type="similarity">
    <text evidence="3 12">Belongs to the class-II aminoacyl-tRNA synthetase family. Type-1 seryl-tRNA synthetase subfamily.</text>
</comment>
<feature type="coiled-coil region" evidence="15">
    <location>
        <begin position="30"/>
        <end position="100"/>
    </location>
</feature>
<dbReference type="InterPro" id="IPR033729">
    <property type="entry name" value="SerRS_core"/>
</dbReference>
<dbReference type="Proteomes" id="UP000179001">
    <property type="component" value="Unassembled WGS sequence"/>
</dbReference>
<keyword evidence="8 12" id="KW-0648">Protein biosynthesis</keyword>
<evidence type="ECO:0000256" key="14">
    <source>
        <dbReference type="PIRSR" id="PIRSR001529-2"/>
    </source>
</evidence>
<evidence type="ECO:0000256" key="2">
    <source>
        <dbReference type="ARBA" id="ARBA00005045"/>
    </source>
</evidence>
<organism evidence="17 18">
    <name type="scientific">Candidatus Falkowbacteria bacterium RIFOXYC2_FULL_36_12</name>
    <dbReference type="NCBI Taxonomy" id="1798002"/>
    <lineage>
        <taxon>Bacteria</taxon>
        <taxon>Candidatus Falkowiibacteriota</taxon>
    </lineage>
</organism>
<dbReference type="Pfam" id="PF02403">
    <property type="entry name" value="Seryl_tRNA_N"/>
    <property type="match status" value="1"/>
</dbReference>
<dbReference type="GO" id="GO:0005524">
    <property type="term" value="F:ATP binding"/>
    <property type="evidence" value="ECO:0007669"/>
    <property type="project" value="UniProtKB-UniRule"/>
</dbReference>
<comment type="catalytic activity">
    <reaction evidence="10 12">
        <text>tRNA(Sec) + L-serine + ATP = L-seryl-tRNA(Sec) + AMP + diphosphate + H(+)</text>
        <dbReference type="Rhea" id="RHEA:42580"/>
        <dbReference type="Rhea" id="RHEA-COMP:9742"/>
        <dbReference type="Rhea" id="RHEA-COMP:10128"/>
        <dbReference type="ChEBI" id="CHEBI:15378"/>
        <dbReference type="ChEBI" id="CHEBI:30616"/>
        <dbReference type="ChEBI" id="CHEBI:33019"/>
        <dbReference type="ChEBI" id="CHEBI:33384"/>
        <dbReference type="ChEBI" id="CHEBI:78442"/>
        <dbReference type="ChEBI" id="CHEBI:78533"/>
        <dbReference type="ChEBI" id="CHEBI:456215"/>
        <dbReference type="EC" id="6.1.1.11"/>
    </reaction>
</comment>
<dbReference type="GO" id="GO:0005737">
    <property type="term" value="C:cytoplasm"/>
    <property type="evidence" value="ECO:0007669"/>
    <property type="project" value="UniProtKB-SubCell"/>
</dbReference>
<comment type="subcellular location">
    <subcellularLocation>
        <location evidence="1 12">Cytoplasm</location>
    </subcellularLocation>
</comment>
<evidence type="ECO:0000256" key="12">
    <source>
        <dbReference type="HAMAP-Rule" id="MF_00176"/>
    </source>
</evidence>
<reference evidence="17 18" key="1">
    <citation type="journal article" date="2016" name="Nat. Commun.">
        <title>Thousands of microbial genomes shed light on interconnected biogeochemical processes in an aquifer system.</title>
        <authorList>
            <person name="Anantharaman K."/>
            <person name="Brown C.T."/>
            <person name="Hug L.A."/>
            <person name="Sharon I."/>
            <person name="Castelle C.J."/>
            <person name="Probst A.J."/>
            <person name="Thomas B.C."/>
            <person name="Singh A."/>
            <person name="Wilkins M.J."/>
            <person name="Karaoz U."/>
            <person name="Brodie E.L."/>
            <person name="Williams K.H."/>
            <person name="Hubbard S.S."/>
            <person name="Banfield J.F."/>
        </authorList>
    </citation>
    <scope>NUCLEOTIDE SEQUENCE [LARGE SCALE GENOMIC DNA]</scope>
</reference>
<feature type="binding site" evidence="12 13">
    <location>
        <position position="281"/>
    </location>
    <ligand>
        <name>L-serine</name>
        <dbReference type="ChEBI" id="CHEBI:33384"/>
    </ligand>
</feature>
<dbReference type="Gene3D" id="3.30.930.10">
    <property type="entry name" value="Bira Bifunctional Protein, Domain 2"/>
    <property type="match status" value="1"/>
</dbReference>
<evidence type="ECO:0000313" key="18">
    <source>
        <dbReference type="Proteomes" id="UP000179001"/>
    </source>
</evidence>
<evidence type="ECO:0000256" key="13">
    <source>
        <dbReference type="PIRSR" id="PIRSR001529-1"/>
    </source>
</evidence>
<feature type="binding site" evidence="12">
    <location>
        <position position="382"/>
    </location>
    <ligand>
        <name>L-serine</name>
        <dbReference type="ChEBI" id="CHEBI:33384"/>
    </ligand>
</feature>
<dbReference type="InterPro" id="IPR015866">
    <property type="entry name" value="Ser-tRNA-synth_1_N"/>
</dbReference>
<dbReference type="GO" id="GO:0004828">
    <property type="term" value="F:serine-tRNA ligase activity"/>
    <property type="evidence" value="ECO:0007669"/>
    <property type="project" value="UniProtKB-UniRule"/>
</dbReference>
<feature type="binding site" evidence="12">
    <location>
        <begin position="227"/>
        <end position="229"/>
    </location>
    <ligand>
        <name>L-serine</name>
        <dbReference type="ChEBI" id="CHEBI:33384"/>
    </ligand>
</feature>
<dbReference type="PANTHER" id="PTHR43697">
    <property type="entry name" value="SERYL-TRNA SYNTHETASE"/>
    <property type="match status" value="1"/>
</dbReference>
<feature type="binding site" evidence="13">
    <location>
        <position position="380"/>
    </location>
    <ligand>
        <name>L-serine</name>
        <dbReference type="ChEBI" id="CHEBI:33384"/>
    </ligand>
</feature>
<protein>
    <recommendedName>
        <fullName evidence="12">Serine--tRNA ligase</fullName>
        <ecNumber evidence="12">6.1.1.11</ecNumber>
    </recommendedName>
    <alternativeName>
        <fullName evidence="12">Seryl-tRNA synthetase</fullName>
        <shortName evidence="12">SerRS</shortName>
    </alternativeName>
    <alternativeName>
        <fullName evidence="12">Seryl-tRNA(Ser/Sec) synthetase</fullName>
    </alternativeName>
</protein>
<dbReference type="NCBIfam" id="TIGR00414">
    <property type="entry name" value="serS"/>
    <property type="match status" value="1"/>
</dbReference>
<feature type="binding site" evidence="12 14">
    <location>
        <begin position="347"/>
        <end position="350"/>
    </location>
    <ligand>
        <name>ATP</name>
        <dbReference type="ChEBI" id="CHEBI:30616"/>
    </ligand>
</feature>
<dbReference type="AlphaFoldDB" id="A0A1F5SY28"/>
<evidence type="ECO:0000256" key="1">
    <source>
        <dbReference type="ARBA" id="ARBA00004496"/>
    </source>
</evidence>
<feature type="binding site" evidence="12 14">
    <location>
        <begin position="258"/>
        <end position="260"/>
    </location>
    <ligand>
        <name>ATP</name>
        <dbReference type="ChEBI" id="CHEBI:30616"/>
    </ligand>
</feature>
<comment type="domain">
    <text evidence="12">Consists of two distinct domains, a catalytic core and a N-terminal extension that is involved in tRNA binding.</text>
</comment>
<dbReference type="InterPro" id="IPR002314">
    <property type="entry name" value="aa-tRNA-synt_IIb"/>
</dbReference>
<accession>A0A1F5SY28</accession>
<evidence type="ECO:0000256" key="3">
    <source>
        <dbReference type="ARBA" id="ARBA00010728"/>
    </source>
</evidence>
<feature type="domain" description="Aminoacyl-transfer RNA synthetases class-II family profile" evidence="16">
    <location>
        <begin position="136"/>
        <end position="407"/>
    </location>
</feature>
<dbReference type="InterPro" id="IPR045864">
    <property type="entry name" value="aa-tRNA-synth_II/BPL/LPL"/>
</dbReference>
<evidence type="ECO:0000259" key="16">
    <source>
        <dbReference type="PROSITE" id="PS50862"/>
    </source>
</evidence>
<dbReference type="GO" id="GO:0006434">
    <property type="term" value="P:seryl-tRNA aminoacylation"/>
    <property type="evidence" value="ECO:0007669"/>
    <property type="project" value="UniProtKB-UniRule"/>
</dbReference>
<evidence type="ECO:0000313" key="17">
    <source>
        <dbReference type="EMBL" id="OGF31614.1"/>
    </source>
</evidence>
<dbReference type="InterPro" id="IPR010978">
    <property type="entry name" value="tRNA-bd_arm"/>
</dbReference>
<dbReference type="STRING" id="1798002.A2478_03960"/>
<evidence type="ECO:0000256" key="7">
    <source>
        <dbReference type="ARBA" id="ARBA00022840"/>
    </source>
</evidence>
<dbReference type="GO" id="GO:0016260">
    <property type="term" value="P:selenocysteine biosynthetic process"/>
    <property type="evidence" value="ECO:0007669"/>
    <property type="project" value="UniProtKB-UniRule"/>
</dbReference>
<dbReference type="Pfam" id="PF00587">
    <property type="entry name" value="tRNA-synt_2b"/>
    <property type="match status" value="1"/>
</dbReference>
<evidence type="ECO:0000256" key="8">
    <source>
        <dbReference type="ARBA" id="ARBA00022917"/>
    </source>
</evidence>
<dbReference type="InterPro" id="IPR042103">
    <property type="entry name" value="SerRS_1_N_sf"/>
</dbReference>
<dbReference type="InterPro" id="IPR002317">
    <property type="entry name" value="Ser-tRNA-ligase_type_1"/>
</dbReference>
<evidence type="ECO:0000256" key="5">
    <source>
        <dbReference type="ARBA" id="ARBA00022598"/>
    </source>
</evidence>
<feature type="binding site" evidence="12">
    <location>
        <position position="274"/>
    </location>
    <ligand>
        <name>ATP</name>
        <dbReference type="ChEBI" id="CHEBI:30616"/>
    </ligand>
</feature>
<dbReference type="SUPFAM" id="SSF55681">
    <property type="entry name" value="Class II aaRS and biotin synthetases"/>
    <property type="match status" value="1"/>
</dbReference>
<keyword evidence="6 12" id="KW-0547">Nucleotide-binding</keyword>
<keyword evidence="5 12" id="KW-0436">Ligase</keyword>
<feature type="binding site" evidence="14">
    <location>
        <begin position="274"/>
        <end position="277"/>
    </location>
    <ligand>
        <name>ATP</name>
        <dbReference type="ChEBI" id="CHEBI:30616"/>
    </ligand>
</feature>
<keyword evidence="9 12" id="KW-0030">Aminoacyl-tRNA synthetase</keyword>
<dbReference type="UniPathway" id="UPA00906">
    <property type="reaction ID" value="UER00895"/>
</dbReference>
<dbReference type="EMBL" id="MFGJ01000007">
    <property type="protein sequence ID" value="OGF31614.1"/>
    <property type="molecule type" value="Genomic_DNA"/>
</dbReference>
<dbReference type="PANTHER" id="PTHR43697:SF1">
    <property type="entry name" value="SERINE--TRNA LIGASE"/>
    <property type="match status" value="1"/>
</dbReference>
<keyword evidence="4 12" id="KW-0963">Cytoplasm</keyword>
<comment type="pathway">
    <text evidence="2 12">Aminoacyl-tRNA biosynthesis; selenocysteinyl-tRNA(Sec) biosynthesis; L-seryl-tRNA(Sec) from L-serine and tRNA(Sec): step 1/1.</text>
</comment>
<name>A0A1F5SY28_9BACT</name>
<feature type="binding site" evidence="13">
    <location>
        <position position="258"/>
    </location>
    <ligand>
        <name>L-serine</name>
        <dbReference type="ChEBI" id="CHEBI:33384"/>
    </ligand>
</feature>
<keyword evidence="15" id="KW-0175">Coiled coil</keyword>
<feature type="binding site" evidence="13">
    <location>
        <position position="227"/>
    </location>
    <ligand>
        <name>L-serine</name>
        <dbReference type="ChEBI" id="CHEBI:33384"/>
    </ligand>
</feature>
<dbReference type="InterPro" id="IPR006195">
    <property type="entry name" value="aa-tRNA-synth_II"/>
</dbReference>
<dbReference type="Gene3D" id="1.10.287.40">
    <property type="entry name" value="Serine-tRNA synthetase, tRNA binding domain"/>
    <property type="match status" value="1"/>
</dbReference>
<comment type="catalytic activity">
    <reaction evidence="11 12">
        <text>tRNA(Ser) + L-serine + ATP = L-seryl-tRNA(Ser) + AMP + diphosphate + H(+)</text>
        <dbReference type="Rhea" id="RHEA:12292"/>
        <dbReference type="Rhea" id="RHEA-COMP:9669"/>
        <dbReference type="Rhea" id="RHEA-COMP:9703"/>
        <dbReference type="ChEBI" id="CHEBI:15378"/>
        <dbReference type="ChEBI" id="CHEBI:30616"/>
        <dbReference type="ChEBI" id="CHEBI:33019"/>
        <dbReference type="ChEBI" id="CHEBI:33384"/>
        <dbReference type="ChEBI" id="CHEBI:78442"/>
        <dbReference type="ChEBI" id="CHEBI:78533"/>
        <dbReference type="ChEBI" id="CHEBI:456215"/>
        <dbReference type="EC" id="6.1.1.11"/>
    </reaction>
</comment>
<dbReference type="PIRSF" id="PIRSF001529">
    <property type="entry name" value="Ser-tRNA-synth_IIa"/>
    <property type="match status" value="1"/>
</dbReference>
<dbReference type="CDD" id="cd00770">
    <property type="entry name" value="SerRS_core"/>
    <property type="match status" value="1"/>
</dbReference>
<evidence type="ECO:0000256" key="9">
    <source>
        <dbReference type="ARBA" id="ARBA00023146"/>
    </source>
</evidence>
<proteinExistence type="inferred from homology"/>
<gene>
    <name evidence="12" type="primary">serS</name>
    <name evidence="17" type="ORF">A2478_03960</name>
</gene>
<comment type="function">
    <text evidence="12">Catalyzes the attachment of serine to tRNA(Ser). Is also able to aminoacylate tRNA(Sec) with serine, to form the misacylated tRNA L-seryl-tRNA(Sec), which will be further converted into selenocysteinyl-tRNA(Sec).</text>
</comment>